<sequence length="66" mass="7574">MYALALPSYLLSLKRLRRRELLLKFTQLVSDTILARSQLSPLSPPHLHPQATTDPLSVTIDYFPRI</sequence>
<comment type="caution">
    <text evidence="1">The sequence shown here is derived from an EMBL/GenBank/DDBJ whole genome shotgun (WGS) entry which is preliminary data.</text>
</comment>
<accession>A0A9X9LIC2</accession>
<organism evidence="1 2">
    <name type="scientific">Gulo gulo</name>
    <name type="common">Wolverine</name>
    <name type="synonym">Gluton</name>
    <dbReference type="NCBI Taxonomy" id="48420"/>
    <lineage>
        <taxon>Eukaryota</taxon>
        <taxon>Metazoa</taxon>
        <taxon>Chordata</taxon>
        <taxon>Craniata</taxon>
        <taxon>Vertebrata</taxon>
        <taxon>Euteleostomi</taxon>
        <taxon>Mammalia</taxon>
        <taxon>Eutheria</taxon>
        <taxon>Laurasiatheria</taxon>
        <taxon>Carnivora</taxon>
        <taxon>Caniformia</taxon>
        <taxon>Musteloidea</taxon>
        <taxon>Mustelidae</taxon>
        <taxon>Guloninae</taxon>
        <taxon>Gulo</taxon>
    </lineage>
</organism>
<evidence type="ECO:0000313" key="2">
    <source>
        <dbReference type="Proteomes" id="UP000269945"/>
    </source>
</evidence>
<name>A0A9X9LIC2_GULGU</name>
<reference evidence="1 2" key="1">
    <citation type="submission" date="2018-10" db="EMBL/GenBank/DDBJ databases">
        <authorList>
            <person name="Ekblom R."/>
            <person name="Jareborg N."/>
        </authorList>
    </citation>
    <scope>NUCLEOTIDE SEQUENCE [LARGE SCALE GENOMIC DNA]</scope>
    <source>
        <tissue evidence="1">Muscle</tissue>
    </source>
</reference>
<dbReference type="EMBL" id="CYRY02004280">
    <property type="protein sequence ID" value="VCW68799.1"/>
    <property type="molecule type" value="Genomic_DNA"/>
</dbReference>
<proteinExistence type="predicted"/>
<gene>
    <name evidence="1" type="ORF">BN2614_LOCUS1</name>
</gene>
<protein>
    <submittedName>
        <fullName evidence="1">Uncharacterized protein</fullName>
    </submittedName>
</protein>
<dbReference type="Proteomes" id="UP000269945">
    <property type="component" value="Unassembled WGS sequence"/>
</dbReference>
<dbReference type="AlphaFoldDB" id="A0A9X9LIC2"/>
<keyword evidence="2" id="KW-1185">Reference proteome</keyword>
<evidence type="ECO:0000313" key="1">
    <source>
        <dbReference type="EMBL" id="VCW68799.1"/>
    </source>
</evidence>